<dbReference type="SMART" id="SM00231">
    <property type="entry name" value="FA58C"/>
    <property type="match status" value="2"/>
</dbReference>
<evidence type="ECO:0000313" key="4">
    <source>
        <dbReference type="Proteomes" id="UP001493487"/>
    </source>
</evidence>
<dbReference type="InterPro" id="IPR051941">
    <property type="entry name" value="BG_Antigen-Binding_Lectin"/>
</dbReference>
<gene>
    <name evidence="3" type="ORF">QJS35_27785</name>
</gene>
<feature type="domain" description="F5/8 type C" evidence="2">
    <location>
        <begin position="812"/>
        <end position="934"/>
    </location>
</feature>
<dbReference type="PROSITE" id="PS50022">
    <property type="entry name" value="FA58C_3"/>
    <property type="match status" value="3"/>
</dbReference>
<protein>
    <submittedName>
        <fullName evidence="3">Discoidin domain-containing protein</fullName>
    </submittedName>
</protein>
<dbReference type="InterPro" id="IPR011050">
    <property type="entry name" value="Pectin_lyase_fold/virulence"/>
</dbReference>
<proteinExistence type="predicted"/>
<comment type="caution">
    <text evidence="3">The sequence shown here is derived from an EMBL/GenBank/DDBJ whole genome shotgun (WGS) entry which is preliminary data.</text>
</comment>
<dbReference type="InterPro" id="IPR059226">
    <property type="entry name" value="Choice_anch_Q_dom"/>
</dbReference>
<accession>A0ABV1L2F3</accession>
<keyword evidence="1" id="KW-0732">Signal</keyword>
<dbReference type="InterPro" id="IPR008979">
    <property type="entry name" value="Galactose-bd-like_sf"/>
</dbReference>
<dbReference type="Gene3D" id="2.160.20.10">
    <property type="entry name" value="Single-stranded right-handed beta-helix, Pectin lyase-like"/>
    <property type="match status" value="2"/>
</dbReference>
<feature type="domain" description="F5/8 type C" evidence="2">
    <location>
        <begin position="529"/>
        <end position="651"/>
    </location>
</feature>
<dbReference type="SUPFAM" id="SSF49785">
    <property type="entry name" value="Galactose-binding domain-like"/>
    <property type="match status" value="3"/>
</dbReference>
<dbReference type="PANTHER" id="PTHR45713">
    <property type="entry name" value="FTP DOMAIN-CONTAINING PROTEIN"/>
    <property type="match status" value="1"/>
</dbReference>
<dbReference type="InterPro" id="IPR006626">
    <property type="entry name" value="PbH1"/>
</dbReference>
<keyword evidence="4" id="KW-1185">Reference proteome</keyword>
<dbReference type="SMART" id="SM00710">
    <property type="entry name" value="PbH1"/>
    <property type="match status" value="6"/>
</dbReference>
<dbReference type="InterPro" id="IPR012334">
    <property type="entry name" value="Pectin_lyas_fold"/>
</dbReference>
<name>A0ABV1L2F3_9BACL</name>
<dbReference type="EMBL" id="JASKHM010000019">
    <property type="protein sequence ID" value="MEQ4486188.1"/>
    <property type="molecule type" value="Genomic_DNA"/>
</dbReference>
<organism evidence="3 4">
    <name type="scientific">Cohnella silvisoli</name>
    <dbReference type="NCBI Taxonomy" id="2873699"/>
    <lineage>
        <taxon>Bacteria</taxon>
        <taxon>Bacillati</taxon>
        <taxon>Bacillota</taxon>
        <taxon>Bacilli</taxon>
        <taxon>Bacillales</taxon>
        <taxon>Paenibacillaceae</taxon>
        <taxon>Cohnella</taxon>
    </lineage>
</organism>
<evidence type="ECO:0000259" key="2">
    <source>
        <dbReference type="PROSITE" id="PS50022"/>
    </source>
</evidence>
<feature type="chain" id="PRO_5046907626" evidence="1">
    <location>
        <begin position="28"/>
        <end position="934"/>
    </location>
</feature>
<reference evidence="3 4" key="1">
    <citation type="journal article" date="2023" name="Genome Announc.">
        <title>Pan-Genome Analyses of the Genus Cohnella and Proposal of the Novel Species Cohnella silvisoli sp. nov., Isolated from Forest Soil.</title>
        <authorList>
            <person name="Wang C."/>
            <person name="Mao L."/>
            <person name="Bao G."/>
            <person name="Zhu H."/>
        </authorList>
    </citation>
    <scope>NUCLEOTIDE SEQUENCE [LARGE SCALE GENOMIC DNA]</scope>
    <source>
        <strain evidence="3 4">NL03-T5-1</strain>
    </source>
</reference>
<dbReference type="Gene3D" id="2.60.120.260">
    <property type="entry name" value="Galactose-binding domain-like"/>
    <property type="match status" value="3"/>
</dbReference>
<dbReference type="Pfam" id="PF00754">
    <property type="entry name" value="F5_F8_type_C"/>
    <property type="match status" value="3"/>
</dbReference>
<dbReference type="InterPro" id="IPR000421">
    <property type="entry name" value="FA58C"/>
</dbReference>
<evidence type="ECO:0000256" key="1">
    <source>
        <dbReference type="SAM" id="SignalP"/>
    </source>
</evidence>
<sequence length="934" mass="100756">MKKYISLLAIALVLCGSMVFYPSVSSAAGTTYYVDSSSGSDGNDGTSTSTAWKTLAKVNGTTFVAGDKILFKAGGAWTGTLYPKGSGASGSPIIIDMYGTGNKPLIAGEATVDYALHLHNQQYWEINNLEITNDGATTLARKWGVLITGRDAGTLNNIYLKKLNVHNIVGSGVVQGGTESVRIGVGGIAFQITGNTTPTNWNNIVVDGNTIGPNIQYYGVSFMSTWNGGSTTFESESGMLQSEATSFYPSDNLRITNNNVISPGNAGIMPSDYKNVLIENNIVSGAGWSHGNVPIWWQRSTGTTTVQGNEVYNTQIVGGDSQAFDHDLNTAISYIQYNYSHDNGRGMYFACAIGTAPDVTVRYNISQNDGGSSPSFGYDHGAVFTSACGSTNNGTVKIYNNTVYMGAGNNSKITSNWDNATASSSYLSFMNNIFYSGGDLGWDPKFMGSADNNNYYGGNTVRSDDLHAIKADPMLVNPGSGGIGKATVDGYKLQPGSPLINAGASINNNGLRDYWGTALYYNGAADVGAYEYASGTLPAAPVNLALNKTATAISAQDASHAASSGVDGNVSTSWIAANGNANNWWKVDLRRNYQLTGSQIVFLNSNFAWKYKVEVSADDLNWTQVADFTTNTNTAQVQAQGFQAIARYVRVTFTETPGTNWTAFSEFQVLGEPLSLALNKTATASSQQDSTRDPSKAVDGNTATMWVAANGNANNWWKVDLGQNYNLTSSEIEFQDQRLWKYKIEVSTDDTNWTLVADRTANTSTDKIQTQSFTATARYVKVTVTQTPSPAWTAFAEFKVFGEPLNLALNKTATAISQQDSTRDPSKAVDGNTATMWIAANGNANNWWKVDLGQNYNLTSSEIEFQDQRLWKYKIEVSTDNTNWTLVADRTANTSTDKIQTQSFTATARYVKVTVTQTPSPAWTAFAEFRVFDS</sequence>
<dbReference type="SUPFAM" id="SSF51126">
    <property type="entry name" value="Pectin lyase-like"/>
    <property type="match status" value="2"/>
</dbReference>
<dbReference type="PANTHER" id="PTHR45713:SF6">
    <property type="entry name" value="F5_8 TYPE C DOMAIN-CONTAINING PROTEIN"/>
    <property type="match status" value="1"/>
</dbReference>
<dbReference type="NCBIfam" id="NF041518">
    <property type="entry name" value="choice_anch_Q"/>
    <property type="match status" value="1"/>
</dbReference>
<feature type="signal peptide" evidence="1">
    <location>
        <begin position="1"/>
        <end position="27"/>
    </location>
</feature>
<feature type="domain" description="F5/8 type C" evidence="2">
    <location>
        <begin position="664"/>
        <end position="803"/>
    </location>
</feature>
<dbReference type="Proteomes" id="UP001493487">
    <property type="component" value="Unassembled WGS sequence"/>
</dbReference>
<evidence type="ECO:0000313" key="3">
    <source>
        <dbReference type="EMBL" id="MEQ4486188.1"/>
    </source>
</evidence>
<dbReference type="RefSeq" id="WP_232189168.1">
    <property type="nucleotide sequence ID" value="NZ_JAIOAP010000018.1"/>
</dbReference>